<proteinExistence type="predicted"/>
<feature type="compositionally biased region" description="Low complexity" evidence="1">
    <location>
        <begin position="93"/>
        <end position="102"/>
    </location>
</feature>
<sequence length="318" mass="34273">MAPTPPPPTLALAASEGASSRSRGPLDLSLLLLGAAAAVVAAATPRTAHAASGGVMGGRDTSPSPSSYSSSSSSSSSSSPSVRHYHYYPPSPTRSSSPPTPAAHTTSCPICPYVLLAAAVGITIIFLCTLASNQKTTVVKLQADVKKTVDEIDSWEEHFDKISIEERSKTDEETLFNVEGIKISKKYSKNPESCRKEYIVLTIILAAEGKLKFPQIRSADDLRLALGMLNGIHASEIKGVQILWTPQEEDDALSEERLLKDYPYLRPLKQVLIGESKQLLLGESKFKQILFGESEEKQLLLGEPKEPSVQEDPNNTKG</sequence>
<feature type="compositionally biased region" description="Low complexity" evidence="1">
    <location>
        <begin position="10"/>
        <end position="23"/>
    </location>
</feature>
<reference evidence="2" key="1">
    <citation type="submission" date="2015-04" db="UniProtKB">
        <authorList>
            <consortium name="EnsemblPlants"/>
        </authorList>
    </citation>
    <scope>IDENTIFICATION</scope>
</reference>
<dbReference type="AlphaFoldDB" id="A0A0E0AQ81"/>
<dbReference type="Proteomes" id="UP000026961">
    <property type="component" value="Chromosome 8"/>
</dbReference>
<dbReference type="InterPro" id="IPR010903">
    <property type="entry name" value="DUF1517"/>
</dbReference>
<keyword evidence="3" id="KW-1185">Reference proteome</keyword>
<dbReference type="HOGENOM" id="CLU_047333_2_0_1"/>
<dbReference type="PANTHER" id="PTHR33975">
    <property type="entry name" value="MYELIN-ASSOCIATED OLIGODENDROCYTE BASIC PROTEIN"/>
    <property type="match status" value="1"/>
</dbReference>
<dbReference type="Pfam" id="PF07466">
    <property type="entry name" value="DUF1517"/>
    <property type="match status" value="1"/>
</dbReference>
<dbReference type="PANTHER" id="PTHR33975:SF7">
    <property type="entry name" value="OS08G0119100 PROTEIN"/>
    <property type="match status" value="1"/>
</dbReference>
<dbReference type="InterPro" id="IPR053023">
    <property type="entry name" value="FLAP_modulator"/>
</dbReference>
<dbReference type="GO" id="GO:0009507">
    <property type="term" value="C:chloroplast"/>
    <property type="evidence" value="ECO:0007669"/>
    <property type="project" value="TreeGrafter"/>
</dbReference>
<feature type="compositionally biased region" description="Low complexity" evidence="1">
    <location>
        <begin position="62"/>
        <end position="82"/>
    </location>
</feature>
<feature type="region of interest" description="Disordered" evidence="1">
    <location>
        <begin position="1"/>
        <end position="23"/>
    </location>
</feature>
<organism evidence="2">
    <name type="scientific">Oryza glumipatula</name>
    <dbReference type="NCBI Taxonomy" id="40148"/>
    <lineage>
        <taxon>Eukaryota</taxon>
        <taxon>Viridiplantae</taxon>
        <taxon>Streptophyta</taxon>
        <taxon>Embryophyta</taxon>
        <taxon>Tracheophyta</taxon>
        <taxon>Spermatophyta</taxon>
        <taxon>Magnoliopsida</taxon>
        <taxon>Liliopsida</taxon>
        <taxon>Poales</taxon>
        <taxon>Poaceae</taxon>
        <taxon>BOP clade</taxon>
        <taxon>Oryzoideae</taxon>
        <taxon>Oryzeae</taxon>
        <taxon>Oryzinae</taxon>
        <taxon>Oryza</taxon>
    </lineage>
</organism>
<dbReference type="EnsemblPlants" id="OGLUM08G01370.1">
    <property type="protein sequence ID" value="OGLUM08G01370.1"/>
    <property type="gene ID" value="OGLUM08G01370"/>
</dbReference>
<reference evidence="2" key="2">
    <citation type="submission" date="2018-05" db="EMBL/GenBank/DDBJ databases">
        <title>OgluRS3 (Oryza glumaepatula Reference Sequence Version 3).</title>
        <authorList>
            <person name="Zhang J."/>
            <person name="Kudrna D."/>
            <person name="Lee S."/>
            <person name="Talag J."/>
            <person name="Welchert J."/>
            <person name="Wing R.A."/>
        </authorList>
    </citation>
    <scope>NUCLEOTIDE SEQUENCE [LARGE SCALE GENOMIC DNA]</scope>
</reference>
<dbReference type="eggNOG" id="ENOG502QUI9">
    <property type="taxonomic scope" value="Eukaryota"/>
</dbReference>
<evidence type="ECO:0000256" key="1">
    <source>
        <dbReference type="SAM" id="MobiDB-lite"/>
    </source>
</evidence>
<dbReference type="Gramene" id="OGLUM08G01370.1">
    <property type="protein sequence ID" value="OGLUM08G01370.1"/>
    <property type="gene ID" value="OGLUM08G01370"/>
</dbReference>
<evidence type="ECO:0000313" key="2">
    <source>
        <dbReference type="EnsemblPlants" id="OGLUM08G01370.1"/>
    </source>
</evidence>
<feature type="region of interest" description="Disordered" evidence="1">
    <location>
        <begin position="49"/>
        <end position="102"/>
    </location>
</feature>
<evidence type="ECO:0000313" key="3">
    <source>
        <dbReference type="Proteomes" id="UP000026961"/>
    </source>
</evidence>
<protein>
    <submittedName>
        <fullName evidence="2">Uncharacterized protein</fullName>
    </submittedName>
</protein>
<name>A0A0E0AQ81_9ORYZ</name>
<dbReference type="STRING" id="40148.A0A0E0AQ81"/>
<accession>A0A0E0AQ81</accession>